<proteinExistence type="predicted"/>
<evidence type="ECO:0000313" key="1">
    <source>
        <dbReference type="EMBL" id="KAF2622331.1"/>
    </source>
</evidence>
<dbReference type="Proteomes" id="UP000799754">
    <property type="component" value="Unassembled WGS sequence"/>
</dbReference>
<evidence type="ECO:0000313" key="2">
    <source>
        <dbReference type="Proteomes" id="UP000799754"/>
    </source>
</evidence>
<sequence>MEAKNHSEVNLDVAIDGFFYAQDFKAWFGKSTFDSALAEIIQREYDGIPPFSLLDVLQLVGIFYAGAVTEAFKKDTSLRPDHIGFYTYIHHARCVSDSNAWEKFFRNLLSRITVSCKRLREKNAPELRSMLPTRPCRTYESPNRAEHDPINPEPSKKPSLSSNDGTEVPSPPDTPNTLPYSYRLSHASPSPTASSSAIDVSRYTMVLKEYNDIERGNLNYRNEGLSLDPPVWRCIVNFNELSEDGTGRSKQEAKHAASERMCSLLGLPPY</sequence>
<comment type="caution">
    <text evidence="1">The sequence shown here is derived from an EMBL/GenBank/DDBJ whole genome shotgun (WGS) entry which is preliminary data.</text>
</comment>
<organism evidence="1 2">
    <name type="scientific">Macroventuria anomochaeta</name>
    <dbReference type="NCBI Taxonomy" id="301207"/>
    <lineage>
        <taxon>Eukaryota</taxon>
        <taxon>Fungi</taxon>
        <taxon>Dikarya</taxon>
        <taxon>Ascomycota</taxon>
        <taxon>Pezizomycotina</taxon>
        <taxon>Dothideomycetes</taxon>
        <taxon>Pleosporomycetidae</taxon>
        <taxon>Pleosporales</taxon>
        <taxon>Pleosporineae</taxon>
        <taxon>Didymellaceae</taxon>
        <taxon>Macroventuria</taxon>
    </lineage>
</organism>
<accession>A0ACB6RKA7</accession>
<name>A0ACB6RKA7_9PLEO</name>
<protein>
    <submittedName>
        <fullName evidence="1">Uncharacterized protein</fullName>
    </submittedName>
</protein>
<reference evidence="1" key="1">
    <citation type="journal article" date="2020" name="Stud. Mycol.">
        <title>101 Dothideomycetes genomes: a test case for predicting lifestyles and emergence of pathogens.</title>
        <authorList>
            <person name="Haridas S."/>
            <person name="Albert R."/>
            <person name="Binder M."/>
            <person name="Bloem J."/>
            <person name="Labutti K."/>
            <person name="Salamov A."/>
            <person name="Andreopoulos B."/>
            <person name="Baker S."/>
            <person name="Barry K."/>
            <person name="Bills G."/>
            <person name="Bluhm B."/>
            <person name="Cannon C."/>
            <person name="Castanera R."/>
            <person name="Culley D."/>
            <person name="Daum C."/>
            <person name="Ezra D."/>
            <person name="Gonzalez J."/>
            <person name="Henrissat B."/>
            <person name="Kuo A."/>
            <person name="Liang C."/>
            <person name="Lipzen A."/>
            <person name="Lutzoni F."/>
            <person name="Magnuson J."/>
            <person name="Mondo S."/>
            <person name="Nolan M."/>
            <person name="Ohm R."/>
            <person name="Pangilinan J."/>
            <person name="Park H.-J."/>
            <person name="Ramirez L."/>
            <person name="Alfaro M."/>
            <person name="Sun H."/>
            <person name="Tritt A."/>
            <person name="Yoshinaga Y."/>
            <person name="Zwiers L.-H."/>
            <person name="Turgeon B."/>
            <person name="Goodwin S."/>
            <person name="Spatafora J."/>
            <person name="Crous P."/>
            <person name="Grigoriev I."/>
        </authorList>
    </citation>
    <scope>NUCLEOTIDE SEQUENCE</scope>
    <source>
        <strain evidence="1">CBS 525.71</strain>
    </source>
</reference>
<keyword evidence="2" id="KW-1185">Reference proteome</keyword>
<gene>
    <name evidence="1" type="ORF">BU25DRAFT_495076</name>
</gene>
<dbReference type="EMBL" id="MU006745">
    <property type="protein sequence ID" value="KAF2622331.1"/>
    <property type="molecule type" value="Genomic_DNA"/>
</dbReference>